<evidence type="ECO:0000313" key="3">
    <source>
        <dbReference type="EMBL" id="CAD7624510.1"/>
    </source>
</evidence>
<dbReference type="Pfam" id="PF01650">
    <property type="entry name" value="Peptidase_C13"/>
    <property type="match status" value="1"/>
</dbReference>
<dbReference type="GO" id="GO:0006624">
    <property type="term" value="P:vacuolar protein processing"/>
    <property type="evidence" value="ECO:0007669"/>
    <property type="project" value="TreeGrafter"/>
</dbReference>
<protein>
    <recommendedName>
        <fullName evidence="5">Legumain</fullName>
    </recommendedName>
</protein>
<name>A0A7R9KJZ1_9ACAR</name>
<dbReference type="AlphaFoldDB" id="A0A7R9KJZ1"/>
<dbReference type="EMBL" id="OC856951">
    <property type="protein sequence ID" value="CAD7624510.1"/>
    <property type="molecule type" value="Genomic_DNA"/>
</dbReference>
<reference evidence="3" key="1">
    <citation type="submission" date="2020-11" db="EMBL/GenBank/DDBJ databases">
        <authorList>
            <person name="Tran Van P."/>
        </authorList>
    </citation>
    <scope>NUCLEOTIDE SEQUENCE</scope>
</reference>
<dbReference type="PRINTS" id="PR00776">
    <property type="entry name" value="HEMOGLOBNASE"/>
</dbReference>
<feature type="signal peptide" evidence="2">
    <location>
        <begin position="1"/>
        <end position="17"/>
    </location>
</feature>
<dbReference type="PANTHER" id="PTHR12000:SF42">
    <property type="entry name" value="LEGUMAIN"/>
    <property type="match status" value="1"/>
</dbReference>
<dbReference type="PANTHER" id="PTHR12000">
    <property type="entry name" value="HEMOGLOBINASE FAMILY MEMBER"/>
    <property type="match status" value="1"/>
</dbReference>
<evidence type="ECO:0000313" key="4">
    <source>
        <dbReference type="Proteomes" id="UP000759131"/>
    </source>
</evidence>
<evidence type="ECO:0000256" key="1">
    <source>
        <dbReference type="ARBA" id="ARBA00009941"/>
    </source>
</evidence>
<keyword evidence="2" id="KW-0732">Signal</keyword>
<sequence length="157" mass="17368">MKFAVLLSVLCIAVCNGLPFADQLAANDVDNSHKWVVLCSGSNGWSNYADQVEYIYRGYHLFRCYGIPESNIIIMHYDDIAHNKNNPKPGVVINKKGGENLYHDIPKDYVGTEVNPENFLKVISGNQELAAKGKKVVKSGPNDHVFLYFGDHGAPGN</sequence>
<accession>A0A7R9KJZ1</accession>
<dbReference type="OrthoDB" id="9995590at2759"/>
<feature type="chain" id="PRO_5036403386" description="Legumain" evidence="2">
    <location>
        <begin position="18"/>
        <end position="157"/>
    </location>
</feature>
<proteinExistence type="inferred from homology"/>
<evidence type="ECO:0000256" key="2">
    <source>
        <dbReference type="SAM" id="SignalP"/>
    </source>
</evidence>
<dbReference type="EMBL" id="CAJPIZ010002376">
    <property type="protein sequence ID" value="CAG2104940.1"/>
    <property type="molecule type" value="Genomic_DNA"/>
</dbReference>
<dbReference type="GO" id="GO:0004197">
    <property type="term" value="F:cysteine-type endopeptidase activity"/>
    <property type="evidence" value="ECO:0007669"/>
    <property type="project" value="TreeGrafter"/>
</dbReference>
<dbReference type="GO" id="GO:0005773">
    <property type="term" value="C:vacuole"/>
    <property type="evidence" value="ECO:0007669"/>
    <property type="project" value="GOC"/>
</dbReference>
<gene>
    <name evidence="3" type="ORF">OSB1V03_LOCUS4954</name>
</gene>
<dbReference type="Proteomes" id="UP000759131">
    <property type="component" value="Unassembled WGS sequence"/>
</dbReference>
<keyword evidence="4" id="KW-1185">Reference proteome</keyword>
<evidence type="ECO:0008006" key="5">
    <source>
        <dbReference type="Google" id="ProtNLM"/>
    </source>
</evidence>
<comment type="similarity">
    <text evidence="1">Belongs to the peptidase C13 family.</text>
</comment>
<organism evidence="3">
    <name type="scientific">Medioppia subpectinata</name>
    <dbReference type="NCBI Taxonomy" id="1979941"/>
    <lineage>
        <taxon>Eukaryota</taxon>
        <taxon>Metazoa</taxon>
        <taxon>Ecdysozoa</taxon>
        <taxon>Arthropoda</taxon>
        <taxon>Chelicerata</taxon>
        <taxon>Arachnida</taxon>
        <taxon>Acari</taxon>
        <taxon>Acariformes</taxon>
        <taxon>Sarcoptiformes</taxon>
        <taxon>Oribatida</taxon>
        <taxon>Brachypylina</taxon>
        <taxon>Oppioidea</taxon>
        <taxon>Oppiidae</taxon>
        <taxon>Medioppia</taxon>
    </lineage>
</organism>
<dbReference type="GO" id="GO:0051603">
    <property type="term" value="P:proteolysis involved in protein catabolic process"/>
    <property type="evidence" value="ECO:0007669"/>
    <property type="project" value="TreeGrafter"/>
</dbReference>
<dbReference type="InterPro" id="IPR001096">
    <property type="entry name" value="Peptidase_C13"/>
</dbReference>
<dbReference type="Gene3D" id="3.40.50.1460">
    <property type="match status" value="1"/>
</dbReference>